<evidence type="ECO:0000313" key="13">
    <source>
        <dbReference type="EMBL" id="OJJ77631.1"/>
    </source>
</evidence>
<gene>
    <name evidence="13" type="ORF">ASPBRDRAFT_61165</name>
</gene>
<feature type="compositionally biased region" description="Polar residues" evidence="9">
    <location>
        <begin position="189"/>
        <end position="198"/>
    </location>
</feature>
<sequence length="436" mass="49278">MTETSTTEDSGVSKEAATPLFQGKQFWLSHNIPQRKWFKELIEKNGGTIRLLEKDADIRLVDHKRKNLPSDTYSFKYVEDSHRLGKLQNLENYRAGPSEARPVGASNIPTRGHKVYYTLEDDQLLWDWMQPHERNSKAYIRGNKIYQELAEKHPRHTYQSYRDRYLKKLKGHPRPGGMPEPTDQPVSDGPSNLATRAVQSEPRRGSVPGAESIATQANDNKRKRTSEDTPGKGNVDLTNKPAFKKRATEVNIDLPDPFISQPLTEQAAASHIVTASNGHRPNPAVSEAEERGVIERSKAPATEPHKPSQPDPLFLELPFLPSDNEPEEDATEQDIDAWIDERLQTGKAQHEEQIHQALRCTSMDPDLADRVLAILVKGKPIPDDMPGVWTPEDDNCIEGNETRGIQRVLEKHGTEAFNNRWEYLSMVREAGLLDTL</sequence>
<dbReference type="InterPro" id="IPR009057">
    <property type="entry name" value="Homeodomain-like_sf"/>
</dbReference>
<reference evidence="14" key="1">
    <citation type="journal article" date="2017" name="Genome Biol.">
        <title>Comparative genomics reveals high biological diversity and specific adaptations in the industrially and medically important fungal genus Aspergillus.</title>
        <authorList>
            <person name="de Vries R.P."/>
            <person name="Riley R."/>
            <person name="Wiebenga A."/>
            <person name="Aguilar-Osorio G."/>
            <person name="Amillis S."/>
            <person name="Uchima C.A."/>
            <person name="Anderluh G."/>
            <person name="Asadollahi M."/>
            <person name="Askin M."/>
            <person name="Barry K."/>
            <person name="Battaglia E."/>
            <person name="Bayram O."/>
            <person name="Benocci T."/>
            <person name="Braus-Stromeyer S.A."/>
            <person name="Caldana C."/>
            <person name="Canovas D."/>
            <person name="Cerqueira G.C."/>
            <person name="Chen F."/>
            <person name="Chen W."/>
            <person name="Choi C."/>
            <person name="Clum A."/>
            <person name="Dos Santos R.A."/>
            <person name="Damasio A.R."/>
            <person name="Diallinas G."/>
            <person name="Emri T."/>
            <person name="Fekete E."/>
            <person name="Flipphi M."/>
            <person name="Freyberg S."/>
            <person name="Gallo A."/>
            <person name="Gournas C."/>
            <person name="Habgood R."/>
            <person name="Hainaut M."/>
            <person name="Harispe M.L."/>
            <person name="Henrissat B."/>
            <person name="Hilden K.S."/>
            <person name="Hope R."/>
            <person name="Hossain A."/>
            <person name="Karabika E."/>
            <person name="Karaffa L."/>
            <person name="Karanyi Z."/>
            <person name="Krasevec N."/>
            <person name="Kuo A."/>
            <person name="Kusch H."/>
            <person name="LaButti K."/>
            <person name="Lagendijk E.L."/>
            <person name="Lapidus A."/>
            <person name="Levasseur A."/>
            <person name="Lindquist E."/>
            <person name="Lipzen A."/>
            <person name="Logrieco A.F."/>
            <person name="MacCabe A."/>
            <person name="Maekelae M.R."/>
            <person name="Malavazi I."/>
            <person name="Melin P."/>
            <person name="Meyer V."/>
            <person name="Mielnichuk N."/>
            <person name="Miskei M."/>
            <person name="Molnar A.P."/>
            <person name="Mule G."/>
            <person name="Ngan C.Y."/>
            <person name="Orejas M."/>
            <person name="Orosz E."/>
            <person name="Ouedraogo J.P."/>
            <person name="Overkamp K.M."/>
            <person name="Park H.-S."/>
            <person name="Perrone G."/>
            <person name="Piumi F."/>
            <person name="Punt P.J."/>
            <person name="Ram A.F."/>
            <person name="Ramon A."/>
            <person name="Rauscher S."/>
            <person name="Record E."/>
            <person name="Riano-Pachon D.M."/>
            <person name="Robert V."/>
            <person name="Roehrig J."/>
            <person name="Ruller R."/>
            <person name="Salamov A."/>
            <person name="Salih N.S."/>
            <person name="Samson R.A."/>
            <person name="Sandor E."/>
            <person name="Sanguinetti M."/>
            <person name="Schuetze T."/>
            <person name="Sepcic K."/>
            <person name="Shelest E."/>
            <person name="Sherlock G."/>
            <person name="Sophianopoulou V."/>
            <person name="Squina F.M."/>
            <person name="Sun H."/>
            <person name="Susca A."/>
            <person name="Todd R.B."/>
            <person name="Tsang A."/>
            <person name="Unkles S.E."/>
            <person name="van de Wiele N."/>
            <person name="van Rossen-Uffink D."/>
            <person name="Oliveira J.V."/>
            <person name="Vesth T.C."/>
            <person name="Visser J."/>
            <person name="Yu J.-H."/>
            <person name="Zhou M."/>
            <person name="Andersen M.R."/>
            <person name="Archer D.B."/>
            <person name="Baker S.E."/>
            <person name="Benoit I."/>
            <person name="Brakhage A.A."/>
            <person name="Braus G.H."/>
            <person name="Fischer R."/>
            <person name="Frisvad J.C."/>
            <person name="Goldman G.H."/>
            <person name="Houbraken J."/>
            <person name="Oakley B."/>
            <person name="Pocsi I."/>
            <person name="Scazzocchio C."/>
            <person name="Seiboth B."/>
            <person name="vanKuyk P.A."/>
            <person name="Wortman J."/>
            <person name="Dyer P.S."/>
            <person name="Grigoriev I.V."/>
        </authorList>
    </citation>
    <scope>NUCLEOTIDE SEQUENCE [LARGE SCALE GENOMIC DNA]</scope>
    <source>
        <strain evidence="14">CBS 101740 / IMI 381727 / IBT 21946</strain>
    </source>
</reference>
<evidence type="ECO:0000256" key="3">
    <source>
        <dbReference type="ARBA" id="ARBA00022895"/>
    </source>
</evidence>
<keyword evidence="14" id="KW-1185">Reference proteome</keyword>
<dbReference type="GO" id="GO:0031848">
    <property type="term" value="P:protection from non-homologous end joining at telomere"/>
    <property type="evidence" value="ECO:0007669"/>
    <property type="project" value="TreeGrafter"/>
</dbReference>
<dbReference type="Proteomes" id="UP000184499">
    <property type="component" value="Unassembled WGS sequence"/>
</dbReference>
<comment type="subunit">
    <text evidence="8">Homodimer.</text>
</comment>
<dbReference type="AlphaFoldDB" id="A0A1L9V158"/>
<keyword evidence="2 8" id="KW-0158">Chromosome</keyword>
<name>A0A1L9V158_ASPBC</name>
<feature type="domain" description="BRCT" evidence="12">
    <location>
        <begin position="19"/>
        <end position="94"/>
    </location>
</feature>
<evidence type="ECO:0000256" key="8">
    <source>
        <dbReference type="RuleBase" id="RU367107"/>
    </source>
</evidence>
<dbReference type="Pfam" id="PF16589">
    <property type="entry name" value="BRCT_2"/>
    <property type="match status" value="1"/>
</dbReference>
<proteinExistence type="inferred from homology"/>
<dbReference type="Pfam" id="PF11626">
    <property type="entry name" value="Rap1_C"/>
    <property type="match status" value="1"/>
</dbReference>
<evidence type="ECO:0000256" key="6">
    <source>
        <dbReference type="ARBA" id="ARBA00023163"/>
    </source>
</evidence>
<comment type="subcellular location">
    <subcellularLocation>
        <location evidence="8">Nucleus</location>
    </subcellularLocation>
    <subcellularLocation>
        <location evidence="8">Chromosome</location>
        <location evidence="8">Telomere</location>
    </subcellularLocation>
</comment>
<comment type="similarity">
    <text evidence="1 8">Belongs to the RAP1 family.</text>
</comment>
<evidence type="ECO:0000256" key="9">
    <source>
        <dbReference type="SAM" id="MobiDB-lite"/>
    </source>
</evidence>
<dbReference type="OMA" id="FQGARFW"/>
<keyword evidence="7 8" id="KW-0539">Nucleus</keyword>
<organism evidence="13 14">
    <name type="scientific">Aspergillus brasiliensis (strain CBS 101740 / IMI 381727 / IBT 21946)</name>
    <dbReference type="NCBI Taxonomy" id="767769"/>
    <lineage>
        <taxon>Eukaryota</taxon>
        <taxon>Fungi</taxon>
        <taxon>Dikarya</taxon>
        <taxon>Ascomycota</taxon>
        <taxon>Pezizomycotina</taxon>
        <taxon>Eurotiomycetes</taxon>
        <taxon>Eurotiomycetidae</taxon>
        <taxon>Eurotiales</taxon>
        <taxon>Aspergillaceae</taxon>
        <taxon>Aspergillus</taxon>
        <taxon>Aspergillus subgen. Circumdati</taxon>
    </lineage>
</organism>
<evidence type="ECO:0000256" key="4">
    <source>
        <dbReference type="ARBA" id="ARBA00023015"/>
    </source>
</evidence>
<feature type="region of interest" description="Disordered" evidence="9">
    <location>
        <begin position="168"/>
        <end position="242"/>
    </location>
</feature>
<keyword evidence="6" id="KW-0804">Transcription</keyword>
<comment type="function">
    <text evidence="8">Involved in the regulation of telomere length, clustering and has a specific role in telomere position effect (TPE).</text>
</comment>
<dbReference type="Pfam" id="PF08914">
    <property type="entry name" value="Myb_Rap1"/>
    <property type="match status" value="1"/>
</dbReference>
<keyword evidence="4" id="KW-0805">Transcription regulation</keyword>
<dbReference type="Gene3D" id="1.10.10.60">
    <property type="entry name" value="Homeodomain-like"/>
    <property type="match status" value="1"/>
</dbReference>
<evidence type="ECO:0000259" key="12">
    <source>
        <dbReference type="Pfam" id="PF16589"/>
    </source>
</evidence>
<dbReference type="PANTHER" id="PTHR16466:SF6">
    <property type="entry name" value="TELOMERIC REPEAT-BINDING FACTOR 2-INTERACTING PROTEIN 1"/>
    <property type="match status" value="1"/>
</dbReference>
<dbReference type="GeneID" id="93580773"/>
<dbReference type="InterPro" id="IPR038104">
    <property type="entry name" value="Rap1_C_sf"/>
</dbReference>
<accession>A0A1L9V158</accession>
<dbReference type="InterPro" id="IPR001357">
    <property type="entry name" value="BRCT_dom"/>
</dbReference>
<evidence type="ECO:0000256" key="2">
    <source>
        <dbReference type="ARBA" id="ARBA00022454"/>
    </source>
</evidence>
<dbReference type="GO" id="GO:0010833">
    <property type="term" value="P:telomere maintenance via telomere lengthening"/>
    <property type="evidence" value="ECO:0007669"/>
    <property type="project" value="UniProtKB-UniRule"/>
</dbReference>
<evidence type="ECO:0000313" key="14">
    <source>
        <dbReference type="Proteomes" id="UP000184499"/>
    </source>
</evidence>
<feature type="domain" description="TRF2-interacting telomeric protein/Rap1 C-terminal" evidence="11">
    <location>
        <begin position="351"/>
        <end position="424"/>
    </location>
</feature>
<dbReference type="CDD" id="cd11653">
    <property type="entry name" value="rap1_RCT"/>
    <property type="match status" value="1"/>
</dbReference>
<dbReference type="Gene3D" id="1.10.10.2170">
    <property type="match status" value="1"/>
</dbReference>
<dbReference type="PANTHER" id="PTHR16466">
    <property type="entry name" value="TELOMERE REPEAT-BINDING FACTOR 2-INTERACTING PROTEIN 1"/>
    <property type="match status" value="1"/>
</dbReference>
<dbReference type="STRING" id="767769.A0A1L9V158"/>
<dbReference type="InterPro" id="IPR039595">
    <property type="entry name" value="TE2IP/Rap1"/>
</dbReference>
<evidence type="ECO:0000256" key="1">
    <source>
        <dbReference type="ARBA" id="ARBA00010467"/>
    </source>
</evidence>
<protein>
    <recommendedName>
        <fullName evidence="8">DNA-binding protein RAP1</fullName>
    </recommendedName>
</protein>
<evidence type="ECO:0000256" key="7">
    <source>
        <dbReference type="ARBA" id="ARBA00023242"/>
    </source>
</evidence>
<dbReference type="SUPFAM" id="SSF46689">
    <property type="entry name" value="Homeodomain-like"/>
    <property type="match status" value="1"/>
</dbReference>
<dbReference type="InterPro" id="IPR021661">
    <property type="entry name" value="Rap1_C"/>
</dbReference>
<dbReference type="CDD" id="cd11655">
    <property type="entry name" value="rap1_myb-like"/>
    <property type="match status" value="1"/>
</dbReference>
<dbReference type="GO" id="GO:0070187">
    <property type="term" value="C:shelterin complex"/>
    <property type="evidence" value="ECO:0007669"/>
    <property type="project" value="TreeGrafter"/>
</dbReference>
<dbReference type="OrthoDB" id="435460at2759"/>
<dbReference type="RefSeq" id="XP_067484878.1">
    <property type="nucleotide sequence ID" value="XM_067628285.1"/>
</dbReference>
<keyword evidence="3 8" id="KW-0779">Telomere</keyword>
<dbReference type="InterPro" id="IPR015010">
    <property type="entry name" value="TERF2IP_Myb"/>
</dbReference>
<feature type="domain" description="TERF2-interacting telomeric protein 1 Myb" evidence="10">
    <location>
        <begin position="117"/>
        <end position="176"/>
    </location>
</feature>
<keyword evidence="5" id="KW-0010">Activator</keyword>
<dbReference type="EMBL" id="KV878679">
    <property type="protein sequence ID" value="OJJ77631.1"/>
    <property type="molecule type" value="Genomic_DNA"/>
</dbReference>
<evidence type="ECO:0000256" key="5">
    <source>
        <dbReference type="ARBA" id="ARBA00023159"/>
    </source>
</evidence>
<evidence type="ECO:0000259" key="10">
    <source>
        <dbReference type="Pfam" id="PF08914"/>
    </source>
</evidence>
<dbReference type="GO" id="GO:0042162">
    <property type="term" value="F:telomeric DNA binding"/>
    <property type="evidence" value="ECO:0007669"/>
    <property type="project" value="TreeGrafter"/>
</dbReference>
<evidence type="ECO:0000259" key="11">
    <source>
        <dbReference type="Pfam" id="PF11626"/>
    </source>
</evidence>
<dbReference type="VEuPathDB" id="FungiDB:ASPBRDRAFT_61165"/>